<dbReference type="PANTHER" id="PTHR44525">
    <property type="entry name" value="WD REPEAT-CONTAINING PROTEIN 27"/>
    <property type="match status" value="1"/>
</dbReference>
<dbReference type="InterPro" id="IPR001680">
    <property type="entry name" value="WD40_rpt"/>
</dbReference>
<dbReference type="PANTHER" id="PTHR44525:SF1">
    <property type="entry name" value="WD REPEAT-CONTAINING PROTEIN 27"/>
    <property type="match status" value="1"/>
</dbReference>
<reference evidence="2" key="2">
    <citation type="submission" date="2025-09" db="UniProtKB">
        <authorList>
            <consortium name="Ensembl"/>
        </authorList>
    </citation>
    <scope>IDENTIFICATION</scope>
</reference>
<dbReference type="SUPFAM" id="SSF50978">
    <property type="entry name" value="WD40 repeat-like"/>
    <property type="match status" value="1"/>
</dbReference>
<evidence type="ECO:0008006" key="4">
    <source>
        <dbReference type="Google" id="ProtNLM"/>
    </source>
</evidence>
<dbReference type="InterPro" id="IPR015943">
    <property type="entry name" value="WD40/YVTN_repeat-like_dom_sf"/>
</dbReference>
<protein>
    <recommendedName>
        <fullName evidence="4">WD repeat domain 27</fullName>
    </recommendedName>
</protein>
<sequence length="623" mass="70344">MPSNFTNPCNLFSSFLGAGAGCASGGSRDPGVVCEKQLFKGKLPEPLFQLACSHHHCAFPVSRNGLCVWNTATPLYLSGHHYSISALSFGNKINPFLVCSASHERVIVWNLDECTQKVEEGFTPRGIVIGTLLGMVLHVRFSPDDQQVAVCAGNQIYMLSNEAVLAELDGHLAPVTAAEFCSWEKSMLVSVSEDRTFKVWDYSTSQLIYQSGIITASPLLSLLIDEENKQIITGCAEGQLWIFSLISDHNYRCIAHIDLKKEQEKFCNKVWKSGQEIGSTMLLECFYGIQEKLLYPTQRYFYPCFNRYSSQNTSYFWIGTSTGLLIINLANLELEALLFYRAELNLFFFRVIDVKNKKGHSVEFNLLESQTKKYLCLTPFFTNSFMFQGKEKFHKTVRFAQFYFIDTFILLCCGAEFHLLSFHLDTTKDDLKRYKQRSVCKLVQKFPMTSTMEITSLSSVNEFYSYIVLTAGSNRALEVFDLNAGCSTAVIQEAHVRSVHQICQNKGSSYSTQQPEAYNLFLTTAAGDGIKLWDLRTLRCERRFEGHSSRCYPCGIAVSPCGRFIASGSDDKYAYIYEMRSSTFLQKLGRHTESVINVSFNPSSPQVSHYFFSSFMSLFVAEG</sequence>
<dbReference type="PROSITE" id="PS50294">
    <property type="entry name" value="WD_REPEATS_REGION"/>
    <property type="match status" value="1"/>
</dbReference>
<dbReference type="Proteomes" id="UP000694408">
    <property type="component" value="Unplaced"/>
</dbReference>
<dbReference type="AlphaFoldDB" id="A0A8C5ISY0"/>
<dbReference type="Ensembl" id="ENSJHYT00000010364.1">
    <property type="protein sequence ID" value="ENSJHYP00000008533.1"/>
    <property type="gene ID" value="ENSJHYG00000006740.1"/>
</dbReference>
<organism evidence="2 3">
    <name type="scientific">Junco hyemalis</name>
    <name type="common">Dark-eyed junco</name>
    <dbReference type="NCBI Taxonomy" id="40217"/>
    <lineage>
        <taxon>Eukaryota</taxon>
        <taxon>Metazoa</taxon>
        <taxon>Chordata</taxon>
        <taxon>Craniata</taxon>
        <taxon>Vertebrata</taxon>
        <taxon>Euteleostomi</taxon>
        <taxon>Archelosauria</taxon>
        <taxon>Archosauria</taxon>
        <taxon>Dinosauria</taxon>
        <taxon>Saurischia</taxon>
        <taxon>Theropoda</taxon>
        <taxon>Coelurosauria</taxon>
        <taxon>Aves</taxon>
        <taxon>Neognathae</taxon>
        <taxon>Neoaves</taxon>
        <taxon>Telluraves</taxon>
        <taxon>Australaves</taxon>
        <taxon>Passeriformes</taxon>
        <taxon>Passerellidae</taxon>
        <taxon>Junco</taxon>
    </lineage>
</organism>
<dbReference type="OMA" id="CFNRYSS"/>
<keyword evidence="1" id="KW-0853">WD repeat</keyword>
<accession>A0A8C5ISY0</accession>
<evidence type="ECO:0000313" key="2">
    <source>
        <dbReference type="Ensembl" id="ENSJHYP00000008533.1"/>
    </source>
</evidence>
<proteinExistence type="predicted"/>
<name>A0A8C5ISY0_JUNHY</name>
<dbReference type="SMART" id="SM00320">
    <property type="entry name" value="WD40"/>
    <property type="match status" value="7"/>
</dbReference>
<reference evidence="2" key="1">
    <citation type="submission" date="2025-08" db="UniProtKB">
        <authorList>
            <consortium name="Ensembl"/>
        </authorList>
    </citation>
    <scope>IDENTIFICATION</scope>
</reference>
<feature type="repeat" description="WD" evidence="1">
    <location>
        <begin position="168"/>
        <end position="210"/>
    </location>
</feature>
<dbReference type="InterPro" id="IPR042411">
    <property type="entry name" value="WDR27"/>
</dbReference>
<evidence type="ECO:0000256" key="1">
    <source>
        <dbReference type="PROSITE-ProRule" id="PRU00221"/>
    </source>
</evidence>
<keyword evidence="3" id="KW-1185">Reference proteome</keyword>
<evidence type="ECO:0000313" key="3">
    <source>
        <dbReference type="Proteomes" id="UP000694408"/>
    </source>
</evidence>
<dbReference type="Pfam" id="PF00400">
    <property type="entry name" value="WD40"/>
    <property type="match status" value="2"/>
</dbReference>
<dbReference type="InterPro" id="IPR036322">
    <property type="entry name" value="WD40_repeat_dom_sf"/>
</dbReference>
<dbReference type="Gene3D" id="2.130.10.10">
    <property type="entry name" value="YVTN repeat-like/Quinoprotein amine dehydrogenase"/>
    <property type="match status" value="2"/>
</dbReference>
<dbReference type="PROSITE" id="PS50082">
    <property type="entry name" value="WD_REPEATS_2"/>
    <property type="match status" value="1"/>
</dbReference>